<dbReference type="PANTHER" id="PTHR22893:SF55">
    <property type="entry name" value="OXIDOREDUCTASE-RELATED"/>
    <property type="match status" value="1"/>
</dbReference>
<organism evidence="3 4">
    <name type="scientific">Henriciella pelagia</name>
    <dbReference type="NCBI Taxonomy" id="1977912"/>
    <lineage>
        <taxon>Bacteria</taxon>
        <taxon>Pseudomonadati</taxon>
        <taxon>Pseudomonadota</taxon>
        <taxon>Alphaproteobacteria</taxon>
        <taxon>Hyphomonadales</taxon>
        <taxon>Hyphomonadaceae</taxon>
        <taxon>Henriciella</taxon>
    </lineage>
</organism>
<dbReference type="CDD" id="cd04747">
    <property type="entry name" value="OYE_like_5_FMN"/>
    <property type="match status" value="1"/>
</dbReference>
<evidence type="ECO:0000313" key="3">
    <source>
        <dbReference type="EMBL" id="GGB67374.1"/>
    </source>
</evidence>
<evidence type="ECO:0000259" key="2">
    <source>
        <dbReference type="Pfam" id="PF00724"/>
    </source>
</evidence>
<keyword evidence="4" id="KW-1185">Reference proteome</keyword>
<dbReference type="EMBL" id="BMKF01000001">
    <property type="protein sequence ID" value="GGB67374.1"/>
    <property type="molecule type" value="Genomic_DNA"/>
</dbReference>
<dbReference type="InterPro" id="IPR001155">
    <property type="entry name" value="OxRdtase_FMN_N"/>
</dbReference>
<gene>
    <name evidence="3" type="ORF">GCM10011503_15210</name>
</gene>
<sequence>MPTGSVDVLFSPFSVKSLDLPNRIVMAPMTRSFSPGGIPGQDVAAYYQRRAEAGVGLILSEGTAINRPAAKNDPDVPDFHGDEALNGWQEVIDNVHDAGGRMGPQLWHVGSARNPRTEWRAPGPIDSPSGLSSPEKKFDEPMSDAAIADTISAFGQAAADAKRLGFDTVELHGAHGYLIDQFFWSGTNVRTDRYGGPSIRERASFGVEAIKAVRDATGPDFPVIIRLSQWKQQDFDARIAETPDEMAEWLVPMVEAGADVLHCSQRRFWEPEFPDIDGENGLNFAGWAKKLTGATTISVGSVGLSGEFVAAFAGESSRPASLDNLIRRMEREEFDLIAVGRALLSDPLWVHKIRVGAQAELKDFTREALATLY</sequence>
<feature type="domain" description="NADH:flavin oxidoreductase/NADH oxidase N-terminal" evidence="2">
    <location>
        <begin position="9"/>
        <end position="357"/>
    </location>
</feature>
<protein>
    <submittedName>
        <fullName evidence="3">12-oxophytodienoate reductase</fullName>
    </submittedName>
</protein>
<dbReference type="PANTHER" id="PTHR22893">
    <property type="entry name" value="NADH OXIDOREDUCTASE-RELATED"/>
    <property type="match status" value="1"/>
</dbReference>
<dbReference type="InterPro" id="IPR013785">
    <property type="entry name" value="Aldolase_TIM"/>
</dbReference>
<dbReference type="Pfam" id="PF00724">
    <property type="entry name" value="Oxidored_FMN"/>
    <property type="match status" value="1"/>
</dbReference>
<name>A0ABQ1JFU4_9PROT</name>
<dbReference type="SUPFAM" id="SSF51395">
    <property type="entry name" value="FMN-linked oxidoreductases"/>
    <property type="match status" value="1"/>
</dbReference>
<dbReference type="InterPro" id="IPR045247">
    <property type="entry name" value="Oye-like"/>
</dbReference>
<proteinExistence type="predicted"/>
<feature type="region of interest" description="Disordered" evidence="1">
    <location>
        <begin position="115"/>
        <end position="139"/>
    </location>
</feature>
<dbReference type="RefSeq" id="WP_084394707.1">
    <property type="nucleotide sequence ID" value="NZ_BMKF01000001.1"/>
</dbReference>
<dbReference type="Gene3D" id="3.20.20.70">
    <property type="entry name" value="Aldolase class I"/>
    <property type="match status" value="1"/>
</dbReference>
<evidence type="ECO:0000313" key="4">
    <source>
        <dbReference type="Proteomes" id="UP000628854"/>
    </source>
</evidence>
<comment type="caution">
    <text evidence="3">The sequence shown here is derived from an EMBL/GenBank/DDBJ whole genome shotgun (WGS) entry which is preliminary data.</text>
</comment>
<dbReference type="Proteomes" id="UP000628854">
    <property type="component" value="Unassembled WGS sequence"/>
</dbReference>
<reference evidence="4" key="1">
    <citation type="journal article" date="2019" name="Int. J. Syst. Evol. Microbiol.">
        <title>The Global Catalogue of Microorganisms (GCM) 10K type strain sequencing project: providing services to taxonomists for standard genome sequencing and annotation.</title>
        <authorList>
            <consortium name="The Broad Institute Genomics Platform"/>
            <consortium name="The Broad Institute Genome Sequencing Center for Infectious Disease"/>
            <person name="Wu L."/>
            <person name="Ma J."/>
        </authorList>
    </citation>
    <scope>NUCLEOTIDE SEQUENCE [LARGE SCALE GENOMIC DNA]</scope>
    <source>
        <strain evidence="4">CGMCC 1.15928</strain>
    </source>
</reference>
<evidence type="ECO:0000256" key="1">
    <source>
        <dbReference type="SAM" id="MobiDB-lite"/>
    </source>
</evidence>
<accession>A0ABQ1JFU4</accession>